<evidence type="ECO:0000313" key="1">
    <source>
        <dbReference type="EMBL" id="BCU69763.1"/>
    </source>
</evidence>
<organism evidence="1 2">
    <name type="scientific">Stygiolobus caldivivus</name>
    <dbReference type="NCBI Taxonomy" id="2824673"/>
    <lineage>
        <taxon>Archaea</taxon>
        <taxon>Thermoproteota</taxon>
        <taxon>Thermoprotei</taxon>
        <taxon>Sulfolobales</taxon>
        <taxon>Sulfolobaceae</taxon>
        <taxon>Stygiolobus</taxon>
    </lineage>
</organism>
<name>A0A8D5ZEM5_9CREN</name>
<dbReference type="RefSeq" id="WP_221289769.1">
    <property type="nucleotide sequence ID" value="NZ_AP024597.1"/>
</dbReference>
<accession>A0A8D5ZEM5</accession>
<dbReference type="Proteomes" id="UP000825123">
    <property type="component" value="Chromosome"/>
</dbReference>
<proteinExistence type="predicted"/>
<dbReference type="EMBL" id="AP024597">
    <property type="protein sequence ID" value="BCU69763.1"/>
    <property type="molecule type" value="Genomic_DNA"/>
</dbReference>
<gene>
    <name evidence="1" type="ORF">KN1_10600</name>
</gene>
<dbReference type="GeneID" id="66162803"/>
<reference evidence="1 2" key="1">
    <citation type="submission" date="2021-04" db="EMBL/GenBank/DDBJ databases">
        <title>Complete genome sequence of Stygiolobus sp. KN-1.</title>
        <authorList>
            <person name="Nakamura K."/>
            <person name="Sakai H."/>
            <person name="Kurosawa N."/>
        </authorList>
    </citation>
    <scope>NUCLEOTIDE SEQUENCE [LARGE SCALE GENOMIC DNA]</scope>
    <source>
        <strain evidence="1 2">KN-1</strain>
    </source>
</reference>
<sequence length="70" mass="7567">MDHFYVFVVPPFNFVKVGGDEMTGVLKVVTERLGAKGGWATSKVPKAITPILGVPKKGKVHWEGGPVYPT</sequence>
<dbReference type="KEGG" id="csty:KN1_10600"/>
<protein>
    <submittedName>
        <fullName evidence="1">Uncharacterized protein</fullName>
    </submittedName>
</protein>
<keyword evidence="2" id="KW-1185">Reference proteome</keyword>
<dbReference type="AlphaFoldDB" id="A0A8D5ZEM5"/>
<evidence type="ECO:0000313" key="2">
    <source>
        <dbReference type="Proteomes" id="UP000825123"/>
    </source>
</evidence>